<dbReference type="OrthoDB" id="10171at2157"/>
<protein>
    <submittedName>
        <fullName evidence="2">Uncharacterized protein</fullName>
    </submittedName>
</protein>
<feature type="transmembrane region" description="Helical" evidence="1">
    <location>
        <begin position="18"/>
        <end position="39"/>
    </location>
</feature>
<dbReference type="Proteomes" id="UP000230607">
    <property type="component" value="Chromosome 1"/>
</dbReference>
<feature type="transmembrane region" description="Helical" evidence="1">
    <location>
        <begin position="51"/>
        <end position="73"/>
    </location>
</feature>
<evidence type="ECO:0000313" key="3">
    <source>
        <dbReference type="Proteomes" id="UP000230607"/>
    </source>
</evidence>
<dbReference type="AlphaFoldDB" id="A0A2H1FCK3"/>
<proteinExistence type="predicted"/>
<keyword evidence="1" id="KW-1133">Transmembrane helix</keyword>
<keyword evidence="3" id="KW-1185">Reference proteome</keyword>
<reference evidence="3" key="1">
    <citation type="submission" date="2017-03" db="EMBL/GenBank/DDBJ databases">
        <authorList>
            <person name="Herbold C."/>
        </authorList>
    </citation>
    <scope>NUCLEOTIDE SEQUENCE [LARGE SCALE GENOMIC DNA]</scope>
</reference>
<dbReference type="RefSeq" id="WP_157926532.1">
    <property type="nucleotide sequence ID" value="NZ_LT841358.1"/>
</dbReference>
<gene>
    <name evidence="2" type="ORF">NCS_10186</name>
</gene>
<name>A0A2H1FCK3_9ARCH</name>
<sequence>MSTQTDSYKRAGKRHDEYLPIGVALLLASCLVTIFVINPQSGGYAGGSNQLAFWESAGMIWAGVLIGFIALIFRSV</sequence>
<organism evidence="2 3">
    <name type="scientific">Candidatus Nitrosotalea okcheonensis</name>
    <dbReference type="NCBI Taxonomy" id="1903276"/>
    <lineage>
        <taxon>Archaea</taxon>
        <taxon>Nitrososphaerota</taxon>
        <taxon>Nitrososphaeria</taxon>
        <taxon>Nitrosotaleales</taxon>
        <taxon>Nitrosotaleaceae</taxon>
        <taxon>Nitrosotalea</taxon>
    </lineage>
</organism>
<dbReference type="EMBL" id="LT841358">
    <property type="protein sequence ID" value="SMH70379.1"/>
    <property type="molecule type" value="Genomic_DNA"/>
</dbReference>
<evidence type="ECO:0000313" key="2">
    <source>
        <dbReference type="EMBL" id="SMH70379.1"/>
    </source>
</evidence>
<keyword evidence="1" id="KW-0812">Transmembrane</keyword>
<evidence type="ECO:0000256" key="1">
    <source>
        <dbReference type="SAM" id="Phobius"/>
    </source>
</evidence>
<accession>A0A2H1FCK3</accession>
<keyword evidence="1" id="KW-0472">Membrane</keyword>